<keyword evidence="8" id="KW-1185">Reference proteome</keyword>
<dbReference type="GO" id="GO:0050660">
    <property type="term" value="F:flavin adenine dinucleotide binding"/>
    <property type="evidence" value="ECO:0007669"/>
    <property type="project" value="InterPro"/>
</dbReference>
<evidence type="ECO:0000256" key="3">
    <source>
        <dbReference type="ARBA" id="ARBA00022630"/>
    </source>
</evidence>
<dbReference type="Pfam" id="PF01266">
    <property type="entry name" value="DAO"/>
    <property type="match status" value="1"/>
</dbReference>
<dbReference type="GO" id="GO:0004657">
    <property type="term" value="F:proline dehydrogenase activity"/>
    <property type="evidence" value="ECO:0007669"/>
    <property type="project" value="TreeGrafter"/>
</dbReference>
<evidence type="ECO:0000256" key="5">
    <source>
        <dbReference type="ARBA" id="ARBA00023002"/>
    </source>
</evidence>
<comment type="cofactor">
    <cofactor evidence="1">
        <name>FAD</name>
        <dbReference type="ChEBI" id="CHEBI:57692"/>
    </cofactor>
</comment>
<dbReference type="Gene3D" id="3.50.50.60">
    <property type="entry name" value="FAD/NAD(P)-binding domain"/>
    <property type="match status" value="1"/>
</dbReference>
<dbReference type="Proteomes" id="UP000194127">
    <property type="component" value="Unassembled WGS sequence"/>
</dbReference>
<dbReference type="RefSeq" id="XP_024338428.1">
    <property type="nucleotide sequence ID" value="XM_024488860.1"/>
</dbReference>
<comment type="similarity">
    <text evidence="2">Belongs to the MSOX/MTOX family.</text>
</comment>
<evidence type="ECO:0000313" key="7">
    <source>
        <dbReference type="EMBL" id="OSX61634.1"/>
    </source>
</evidence>
<sequence length="428" mass="45522">MTIPKSTEVVVVGAGCFGLSTAYHLLKRGFTHVTVLDRSPELPAPEAASTDINKIVRSSYADPFYAGLARDAIAAWKDTAEWGDTYHESGVLVLLEGSGSYANKAFENDKAIGARTEILRDAEALRAAFPPGVEACSFEGRSGYINRDGGWAHATQGVKFAMNKVAELGGKVLSGKAVVELLKEDGQTKGVRCGDGSVYPAGLVVLSAGSWSAASFPSLGLGEKCVATGQTVGKIQLTQEEADIYRGNPVYLDLNTGFYVFPPNEQNVVKCAIHAAGYTHATPATEHAPVSSPVFPQASGTDIGTLVPRAALHELGDALRAVFPALARKPWCGTRLCWYTDSPDEDWVIGFHPADANIMLATAGSGHGYKFLPVIGRLVADAIEGTLPTELVRKFALDRQKNEVPVSRPWSQIRNLDLADLVGPAAIV</sequence>
<dbReference type="STRING" id="670580.A0A1X6MZ33"/>
<feature type="domain" description="FAD dependent oxidoreductase" evidence="6">
    <location>
        <begin position="9"/>
        <end position="381"/>
    </location>
</feature>
<proteinExistence type="inferred from homology"/>
<keyword evidence="4" id="KW-0274">FAD</keyword>
<dbReference type="PANTHER" id="PTHR10961:SF46">
    <property type="entry name" value="PEROXISOMAL SARCOSINE OXIDASE"/>
    <property type="match status" value="1"/>
</dbReference>
<evidence type="ECO:0000259" key="6">
    <source>
        <dbReference type="Pfam" id="PF01266"/>
    </source>
</evidence>
<dbReference type="GO" id="GO:0050031">
    <property type="term" value="F:L-pipecolate oxidase activity"/>
    <property type="evidence" value="ECO:0007669"/>
    <property type="project" value="TreeGrafter"/>
</dbReference>
<evidence type="ECO:0000256" key="4">
    <source>
        <dbReference type="ARBA" id="ARBA00022827"/>
    </source>
</evidence>
<dbReference type="GeneID" id="36333809"/>
<protein>
    <recommendedName>
        <fullName evidence="6">FAD dependent oxidoreductase domain-containing protein</fullName>
    </recommendedName>
</protein>
<dbReference type="OrthoDB" id="2219495at2759"/>
<keyword evidence="5" id="KW-0560">Oxidoreductase</keyword>
<organism evidence="7 8">
    <name type="scientific">Postia placenta MAD-698-R-SB12</name>
    <dbReference type="NCBI Taxonomy" id="670580"/>
    <lineage>
        <taxon>Eukaryota</taxon>
        <taxon>Fungi</taxon>
        <taxon>Dikarya</taxon>
        <taxon>Basidiomycota</taxon>
        <taxon>Agaricomycotina</taxon>
        <taxon>Agaricomycetes</taxon>
        <taxon>Polyporales</taxon>
        <taxon>Adustoporiaceae</taxon>
        <taxon>Rhodonia</taxon>
    </lineage>
</organism>
<evidence type="ECO:0000256" key="2">
    <source>
        <dbReference type="ARBA" id="ARBA00010989"/>
    </source>
</evidence>
<evidence type="ECO:0000313" key="8">
    <source>
        <dbReference type="Proteomes" id="UP000194127"/>
    </source>
</evidence>
<dbReference type="GO" id="GO:0008115">
    <property type="term" value="F:sarcosine oxidase activity"/>
    <property type="evidence" value="ECO:0007669"/>
    <property type="project" value="TreeGrafter"/>
</dbReference>
<accession>A0A1X6MZ33</accession>
<dbReference type="InterPro" id="IPR045170">
    <property type="entry name" value="MTOX"/>
</dbReference>
<dbReference type="EMBL" id="KZ110598">
    <property type="protein sequence ID" value="OSX61634.1"/>
    <property type="molecule type" value="Genomic_DNA"/>
</dbReference>
<name>A0A1X6MZ33_9APHY</name>
<evidence type="ECO:0000256" key="1">
    <source>
        <dbReference type="ARBA" id="ARBA00001974"/>
    </source>
</evidence>
<dbReference type="PANTHER" id="PTHR10961">
    <property type="entry name" value="PEROXISOMAL SARCOSINE OXIDASE"/>
    <property type="match status" value="1"/>
</dbReference>
<dbReference type="InterPro" id="IPR006076">
    <property type="entry name" value="FAD-dep_OxRdtase"/>
</dbReference>
<gene>
    <name evidence="7" type="ORF">POSPLADRAFT_1181692</name>
</gene>
<dbReference type="InterPro" id="IPR036188">
    <property type="entry name" value="FAD/NAD-bd_sf"/>
</dbReference>
<dbReference type="Gene3D" id="3.30.9.10">
    <property type="entry name" value="D-Amino Acid Oxidase, subunit A, domain 2"/>
    <property type="match status" value="1"/>
</dbReference>
<dbReference type="AlphaFoldDB" id="A0A1X6MZ33"/>
<reference evidence="7 8" key="1">
    <citation type="submission" date="2017-04" db="EMBL/GenBank/DDBJ databases">
        <title>Genome Sequence of the Model Brown-Rot Fungus Postia placenta SB12.</title>
        <authorList>
            <consortium name="DOE Joint Genome Institute"/>
            <person name="Gaskell J."/>
            <person name="Kersten P."/>
            <person name="Larrondo L.F."/>
            <person name="Canessa P."/>
            <person name="Martinez D."/>
            <person name="Hibbett D."/>
            <person name="Schmoll M."/>
            <person name="Kubicek C.P."/>
            <person name="Martinez A.T."/>
            <person name="Yadav J."/>
            <person name="Master E."/>
            <person name="Magnuson J.K."/>
            <person name="James T."/>
            <person name="Yaver D."/>
            <person name="Berka R."/>
            <person name="Labutti K."/>
            <person name="Lipzen A."/>
            <person name="Aerts A."/>
            <person name="Barry K."/>
            <person name="Henrissat B."/>
            <person name="Blanchette R."/>
            <person name="Grigoriev I."/>
            <person name="Cullen D."/>
        </authorList>
    </citation>
    <scope>NUCLEOTIDE SEQUENCE [LARGE SCALE GENOMIC DNA]</scope>
    <source>
        <strain evidence="7 8">MAD-698-R-SB12</strain>
    </source>
</reference>
<keyword evidence="3" id="KW-0285">Flavoprotein</keyword>
<dbReference type="SUPFAM" id="SSF51905">
    <property type="entry name" value="FAD/NAD(P)-binding domain"/>
    <property type="match status" value="1"/>
</dbReference>